<dbReference type="FunFam" id="3.30.160.60:FF:000145">
    <property type="entry name" value="Zinc finger protein 574"/>
    <property type="match status" value="1"/>
</dbReference>
<protein>
    <submittedName>
        <fullName evidence="12 13">Protein krueppel</fullName>
    </submittedName>
</protein>
<evidence type="ECO:0000256" key="1">
    <source>
        <dbReference type="ARBA" id="ARBA00004123"/>
    </source>
</evidence>
<dbReference type="InterPro" id="IPR013087">
    <property type="entry name" value="Znf_C2H2_type"/>
</dbReference>
<comment type="subcellular location">
    <subcellularLocation>
        <location evidence="1">Nucleus</location>
    </subcellularLocation>
</comment>
<dbReference type="GO" id="GO:0005634">
    <property type="term" value="C:nucleus"/>
    <property type="evidence" value="ECO:0007669"/>
    <property type="project" value="UniProtKB-SubCell"/>
</dbReference>
<sequence>MSLQPACASGYDPFDNYGRSNHLSGTLHESCDLSSYQSVDPAGSSLDHQRQFHVAVSQQDETALYSSSFFSDSILQSCDSIADVPTQQLTSYAVYNVTNYHPNPSQPNYTGPYDTKQTEYTVYELSNAGDYSTTSAKNVGGSNAGTLYYENALTNVDQTVYSSPQNTVPLNEVQYTENYPSCQPISYPAYRSDGFYNYASAQEVSSASTYPNLYNAGCGNESQCTFDHRSNCQVPVQNPESIFTSAEYSRPPRFEPHLNHFNVYQSSYMDSQSSMPTAYPEPAFYVNNHLMVSSNCNEPQETYQRCQLNVYQHNHATQYVGQFNEPVQPIWRDQSSGSQLSQWPFQPSDSCGYPEKSNQVEMYNSNQSYAYDQQPHTFSFTEAYPSTAQTNAQGLQTLTKPVQNFERPSSAAKTQDPAIRESEQDQSLSPELGDNDDSAPSPSQPGSPCEPVHEYACSHCHKRFDRPSHLEIHFRTHTGEKPFRCRICSKAFSQASNLQRHVKSHKTWPGMRPIGGKICSNHLLVKPSRSVMLVATRVPVVSTSQMQTYCLANNHFECGFCGKRFDGFQKLRSHMVEHNDEKVYQCIVSSCLKTFTELESFVDHLNVSHDLSDSKWLRCSKCDKEFESVSDLLEHYASKRGYPLRCNQQKRAQTKLRKRSGVRRIMSIHSAQLRCPICRHRRFARFGLLRLHLLNEHSAASVSGVSSVKSARIKALKKPSRPPQPAQPTVALSQDTLTVASEPTQPPEDSGSARQFQGASTEPSPNCLKDLHVLLGTTGNHKRSNRRRPASLSLACPICGRLFKKQKFFDDHCILCQQKQIEAERRQRWRYNRQSRCSVTPESTSAVLPHESTSSSDSAARRSRRSRRSPRASPTHLTT</sequence>
<evidence type="ECO:0000256" key="7">
    <source>
        <dbReference type="ARBA" id="ARBA00023163"/>
    </source>
</evidence>
<keyword evidence="3" id="KW-0677">Repeat</keyword>
<feature type="region of interest" description="Disordered" evidence="10">
    <location>
        <begin position="739"/>
        <end position="768"/>
    </location>
</feature>
<dbReference type="WBParaSite" id="MCU_006539-RB">
    <property type="protein sequence ID" value="MCU_006539-RB"/>
    <property type="gene ID" value="MCU_006539"/>
</dbReference>
<dbReference type="GO" id="GO:0000977">
    <property type="term" value="F:RNA polymerase II transcription regulatory region sequence-specific DNA binding"/>
    <property type="evidence" value="ECO:0007669"/>
    <property type="project" value="TreeGrafter"/>
</dbReference>
<name>A0A5K3FA36_MESCO</name>
<feature type="domain" description="C2H2-type" evidence="11">
    <location>
        <begin position="556"/>
        <end position="583"/>
    </location>
</feature>
<feature type="region of interest" description="Disordered" evidence="10">
    <location>
        <begin position="840"/>
        <end position="879"/>
    </location>
</feature>
<dbReference type="PANTHER" id="PTHR24409:SF295">
    <property type="entry name" value="AZ2-RELATED"/>
    <property type="match status" value="1"/>
</dbReference>
<keyword evidence="5" id="KW-0862">Zinc</keyword>
<evidence type="ECO:0000256" key="4">
    <source>
        <dbReference type="ARBA" id="ARBA00022771"/>
    </source>
</evidence>
<evidence type="ECO:0000256" key="9">
    <source>
        <dbReference type="PROSITE-ProRule" id="PRU00042"/>
    </source>
</evidence>
<evidence type="ECO:0000256" key="5">
    <source>
        <dbReference type="ARBA" id="ARBA00022833"/>
    </source>
</evidence>
<evidence type="ECO:0000256" key="6">
    <source>
        <dbReference type="ARBA" id="ARBA00023015"/>
    </source>
</evidence>
<keyword evidence="8" id="KW-0539">Nucleus</keyword>
<dbReference type="Pfam" id="PF00096">
    <property type="entry name" value="zf-C2H2"/>
    <property type="match status" value="2"/>
</dbReference>
<evidence type="ECO:0000256" key="2">
    <source>
        <dbReference type="ARBA" id="ARBA00022723"/>
    </source>
</evidence>
<keyword evidence="2" id="KW-0479">Metal-binding</keyword>
<feature type="compositionally biased region" description="Polar residues" evidence="10">
    <location>
        <begin position="333"/>
        <end position="349"/>
    </location>
</feature>
<accession>A0A5K3FA36</accession>
<evidence type="ECO:0000259" key="11">
    <source>
        <dbReference type="PROSITE" id="PS50157"/>
    </source>
</evidence>
<dbReference type="GO" id="GO:0008270">
    <property type="term" value="F:zinc ion binding"/>
    <property type="evidence" value="ECO:0007669"/>
    <property type="project" value="UniProtKB-KW"/>
</dbReference>
<dbReference type="SUPFAM" id="SSF57667">
    <property type="entry name" value="beta-beta-alpha zinc fingers"/>
    <property type="match status" value="2"/>
</dbReference>
<dbReference type="WBParaSite" id="MCU_006539-RA">
    <property type="protein sequence ID" value="MCU_006539-RA"/>
    <property type="gene ID" value="MCU_006539"/>
</dbReference>
<keyword evidence="7" id="KW-0804">Transcription</keyword>
<dbReference type="FunFam" id="3.30.160.60:FF:001289">
    <property type="entry name" value="Zinc finger protein 574"/>
    <property type="match status" value="1"/>
</dbReference>
<dbReference type="PROSITE" id="PS00028">
    <property type="entry name" value="ZINC_FINGER_C2H2_1"/>
    <property type="match status" value="4"/>
</dbReference>
<dbReference type="Gene3D" id="3.30.160.60">
    <property type="entry name" value="Classic Zinc Finger"/>
    <property type="match status" value="3"/>
</dbReference>
<feature type="region of interest" description="Disordered" evidence="10">
    <location>
        <begin position="332"/>
        <end position="357"/>
    </location>
</feature>
<evidence type="ECO:0000256" key="8">
    <source>
        <dbReference type="ARBA" id="ARBA00023242"/>
    </source>
</evidence>
<dbReference type="InterPro" id="IPR036236">
    <property type="entry name" value="Znf_C2H2_sf"/>
</dbReference>
<dbReference type="PROSITE" id="PS50157">
    <property type="entry name" value="ZINC_FINGER_C2H2_2"/>
    <property type="match status" value="4"/>
</dbReference>
<feature type="compositionally biased region" description="Basic residues" evidence="10">
    <location>
        <begin position="861"/>
        <end position="870"/>
    </location>
</feature>
<dbReference type="GO" id="GO:0000981">
    <property type="term" value="F:DNA-binding transcription factor activity, RNA polymerase II-specific"/>
    <property type="evidence" value="ECO:0007669"/>
    <property type="project" value="TreeGrafter"/>
</dbReference>
<feature type="domain" description="C2H2-type" evidence="11">
    <location>
        <begin position="483"/>
        <end position="505"/>
    </location>
</feature>
<evidence type="ECO:0000256" key="10">
    <source>
        <dbReference type="SAM" id="MobiDB-lite"/>
    </source>
</evidence>
<proteinExistence type="predicted"/>
<organism evidence="12">
    <name type="scientific">Mesocestoides corti</name>
    <name type="common">Flatworm</name>
    <dbReference type="NCBI Taxonomy" id="53468"/>
    <lineage>
        <taxon>Eukaryota</taxon>
        <taxon>Metazoa</taxon>
        <taxon>Spiralia</taxon>
        <taxon>Lophotrochozoa</taxon>
        <taxon>Platyhelminthes</taxon>
        <taxon>Cestoda</taxon>
        <taxon>Eucestoda</taxon>
        <taxon>Cyclophyllidea</taxon>
        <taxon>Mesocestoididae</taxon>
        <taxon>Mesocestoides</taxon>
    </lineage>
</organism>
<evidence type="ECO:0000313" key="12">
    <source>
        <dbReference type="WBParaSite" id="MCU_006539-RA"/>
    </source>
</evidence>
<dbReference type="AlphaFoldDB" id="A0A5K3FA36"/>
<dbReference type="PANTHER" id="PTHR24409">
    <property type="entry name" value="ZINC FINGER PROTEIN 142"/>
    <property type="match status" value="1"/>
</dbReference>
<feature type="compositionally biased region" description="Polar residues" evidence="10">
    <location>
        <begin position="752"/>
        <end position="764"/>
    </location>
</feature>
<feature type="domain" description="C2H2-type" evidence="11">
    <location>
        <begin position="584"/>
        <end position="614"/>
    </location>
</feature>
<keyword evidence="4 9" id="KW-0863">Zinc-finger</keyword>
<reference evidence="12 13" key="1">
    <citation type="submission" date="2019-11" db="UniProtKB">
        <authorList>
            <consortium name="WormBaseParasite"/>
        </authorList>
    </citation>
    <scope>IDENTIFICATION</scope>
</reference>
<dbReference type="SMART" id="SM00355">
    <property type="entry name" value="ZnF_C2H2"/>
    <property type="match status" value="7"/>
</dbReference>
<feature type="region of interest" description="Disordered" evidence="10">
    <location>
        <begin position="401"/>
        <end position="450"/>
    </location>
</feature>
<evidence type="ECO:0000313" key="13">
    <source>
        <dbReference type="WBParaSite" id="MCU_006539-RB"/>
    </source>
</evidence>
<evidence type="ECO:0000256" key="3">
    <source>
        <dbReference type="ARBA" id="ARBA00022737"/>
    </source>
</evidence>
<feature type="domain" description="C2H2-type" evidence="11">
    <location>
        <begin position="455"/>
        <end position="482"/>
    </location>
</feature>
<keyword evidence="6" id="KW-0805">Transcription regulation</keyword>